<evidence type="ECO:0000313" key="1">
    <source>
        <dbReference type="EMBL" id="MPM97786.1"/>
    </source>
</evidence>
<reference evidence="1" key="1">
    <citation type="submission" date="2019-08" db="EMBL/GenBank/DDBJ databases">
        <authorList>
            <person name="Kucharzyk K."/>
            <person name="Murdoch R.W."/>
            <person name="Higgins S."/>
            <person name="Loffler F."/>
        </authorList>
    </citation>
    <scope>NUCLEOTIDE SEQUENCE</scope>
</reference>
<proteinExistence type="predicted"/>
<dbReference type="EMBL" id="VSSQ01044005">
    <property type="protein sequence ID" value="MPM97786.1"/>
    <property type="molecule type" value="Genomic_DNA"/>
</dbReference>
<name>A0A645E854_9ZZZZ</name>
<dbReference type="AlphaFoldDB" id="A0A645E854"/>
<accession>A0A645E854</accession>
<protein>
    <submittedName>
        <fullName evidence="1">Uncharacterized protein</fullName>
    </submittedName>
</protein>
<gene>
    <name evidence="1" type="ORF">SDC9_144963</name>
</gene>
<comment type="caution">
    <text evidence="1">The sequence shown here is derived from an EMBL/GenBank/DDBJ whole genome shotgun (WGS) entry which is preliminary data.</text>
</comment>
<sequence>MFALAHFDNVVAPVVQCDVQVFHSDHAHAQGLVTLCRDFQLKGAVYAGIRSCFGARYKDCHPGQRLVVAVVNHPCNPDGAALPWFLLGNHYLVAADFVGQGCVYKYSAQYVGEALLTYVDGYGGGVLYM</sequence>
<organism evidence="1">
    <name type="scientific">bioreactor metagenome</name>
    <dbReference type="NCBI Taxonomy" id="1076179"/>
    <lineage>
        <taxon>unclassified sequences</taxon>
        <taxon>metagenomes</taxon>
        <taxon>ecological metagenomes</taxon>
    </lineage>
</organism>